<accession>A0ABS7JUS7</accession>
<feature type="compositionally biased region" description="Polar residues" evidence="1">
    <location>
        <begin position="265"/>
        <end position="274"/>
    </location>
</feature>
<gene>
    <name evidence="3" type="ORF">K3181_08165</name>
</gene>
<feature type="region of interest" description="Disordered" evidence="1">
    <location>
        <begin position="252"/>
        <end position="283"/>
    </location>
</feature>
<reference evidence="3 4" key="1">
    <citation type="submission" date="2021-08" db="EMBL/GenBank/DDBJ databases">
        <title>Comparative Genomics Analysis of the Genus Qipengyuania Reveals Extensive Genetic Diversity and Metabolic Versatility, Including the Description of Fifteen Novel Species.</title>
        <authorList>
            <person name="Liu Y."/>
        </authorList>
    </citation>
    <scope>NUCLEOTIDE SEQUENCE [LARGE SCALE GENOMIC DNA]</scope>
    <source>
        <strain evidence="3 4">YG27</strain>
    </source>
</reference>
<evidence type="ECO:0000313" key="3">
    <source>
        <dbReference type="EMBL" id="MBX7501413.1"/>
    </source>
</evidence>
<evidence type="ECO:0000256" key="1">
    <source>
        <dbReference type="SAM" id="MobiDB-lite"/>
    </source>
</evidence>
<feature type="region of interest" description="Disordered" evidence="1">
    <location>
        <begin position="101"/>
        <end position="164"/>
    </location>
</feature>
<evidence type="ECO:0000313" key="4">
    <source>
        <dbReference type="Proteomes" id="UP000782554"/>
    </source>
</evidence>
<keyword evidence="2" id="KW-0812">Transmembrane</keyword>
<comment type="caution">
    <text evidence="3">The sequence shown here is derived from an EMBL/GenBank/DDBJ whole genome shotgun (WGS) entry which is preliminary data.</text>
</comment>
<keyword evidence="2" id="KW-1133">Transmembrane helix</keyword>
<sequence>MGISPPMTAATRPAPISSHPAFKWGVGAWFALLLGLGLFVMPSQVHLLLAERLGLNGMLSDPATIRAVLSLGAALLGLAIGLALALRVIALNDVAAEFDEPEADDEISAEEPDNIWLPDAGPQKNDSPSSRRTHPLRGSAARPEETEGPPPSVNDAPRRPFNPREDLAEEGIAPFLPDADPLVLDGEDITGGLGEDVVLPEAETMPGDPYFADAWHGPFDFSPGAEGLAETPTAIEEEDAIVLPPAPAALQVDEGEWDDVESAPASDTTEQQLETPPLPATALGDLSLEALTERLAHALEAAKPGSPDGGRGEEDPVIAFLRREAERDMSATGPGHRSSDPQAELRSALDKLSRVGKPK</sequence>
<feature type="region of interest" description="Disordered" evidence="1">
    <location>
        <begin position="297"/>
        <end position="359"/>
    </location>
</feature>
<name>A0ABS7JUS7_9SPHN</name>
<dbReference type="Proteomes" id="UP000782554">
    <property type="component" value="Unassembled WGS sequence"/>
</dbReference>
<evidence type="ECO:0008006" key="5">
    <source>
        <dbReference type="Google" id="ProtNLM"/>
    </source>
</evidence>
<evidence type="ECO:0000256" key="2">
    <source>
        <dbReference type="SAM" id="Phobius"/>
    </source>
</evidence>
<organism evidence="3 4">
    <name type="scientific">Qipengyuania mesophila</name>
    <dbReference type="NCBI Taxonomy" id="2867246"/>
    <lineage>
        <taxon>Bacteria</taxon>
        <taxon>Pseudomonadati</taxon>
        <taxon>Pseudomonadota</taxon>
        <taxon>Alphaproteobacteria</taxon>
        <taxon>Sphingomonadales</taxon>
        <taxon>Erythrobacteraceae</taxon>
        <taxon>Qipengyuania</taxon>
    </lineage>
</organism>
<feature type="compositionally biased region" description="Acidic residues" evidence="1">
    <location>
        <begin position="101"/>
        <end position="113"/>
    </location>
</feature>
<feature type="transmembrane region" description="Helical" evidence="2">
    <location>
        <begin position="63"/>
        <end position="86"/>
    </location>
</feature>
<protein>
    <recommendedName>
        <fullName evidence="5">DUF308 domain-containing protein</fullName>
    </recommendedName>
</protein>
<keyword evidence="2" id="KW-0472">Membrane</keyword>
<feature type="transmembrane region" description="Helical" evidence="2">
    <location>
        <begin position="21"/>
        <end position="43"/>
    </location>
</feature>
<dbReference type="RefSeq" id="WP_221602503.1">
    <property type="nucleotide sequence ID" value="NZ_JAIGNU010000001.1"/>
</dbReference>
<dbReference type="EMBL" id="JAIGNU010000001">
    <property type="protein sequence ID" value="MBX7501413.1"/>
    <property type="molecule type" value="Genomic_DNA"/>
</dbReference>
<proteinExistence type="predicted"/>
<keyword evidence="4" id="KW-1185">Reference proteome</keyword>